<dbReference type="EMBL" id="QUNG01000021">
    <property type="protein sequence ID" value="REG78460.1"/>
    <property type="molecule type" value="Genomic_DNA"/>
</dbReference>
<sequence>MFGHTKSVENTADLVGRHTYKTQCITPSSSPLKKRGRAKCKTYSAVAWNKGESKEQDIIRRVSSPSVGLRLVPRLIRPTVEMTMFGYTKSIVNTADLVGHHTYKTQCITPSSSPLKKRGRAKSKTCSAVAWNKGESKEQDLLRRVSSRSVGLRLVPRLIRSTVKTRVNGGWF</sequence>
<evidence type="ECO:0000313" key="2">
    <source>
        <dbReference type="Proteomes" id="UP000256542"/>
    </source>
</evidence>
<dbReference type="Proteomes" id="UP000256542">
    <property type="component" value="Unassembled WGS sequence"/>
</dbReference>
<dbReference type="AlphaFoldDB" id="A0A3E0D6Z0"/>
<keyword evidence="2" id="KW-1185">Reference proteome</keyword>
<organism evidence="1 2">
    <name type="scientific">Marinomonas pollencensis</name>
    <dbReference type="NCBI Taxonomy" id="491954"/>
    <lineage>
        <taxon>Bacteria</taxon>
        <taxon>Pseudomonadati</taxon>
        <taxon>Pseudomonadota</taxon>
        <taxon>Gammaproteobacteria</taxon>
        <taxon>Oceanospirillales</taxon>
        <taxon>Oceanospirillaceae</taxon>
        <taxon>Marinomonas</taxon>
    </lineage>
</organism>
<accession>A0A3E0D6Z0</accession>
<evidence type="ECO:0000313" key="1">
    <source>
        <dbReference type="EMBL" id="REG78460.1"/>
    </source>
</evidence>
<comment type="caution">
    <text evidence="1">The sequence shown here is derived from an EMBL/GenBank/DDBJ whole genome shotgun (WGS) entry which is preliminary data.</text>
</comment>
<gene>
    <name evidence="1" type="ORF">DFP81_12115</name>
</gene>
<protein>
    <submittedName>
        <fullName evidence="1">Uncharacterized protein</fullName>
    </submittedName>
</protein>
<proteinExistence type="predicted"/>
<reference evidence="1 2" key="1">
    <citation type="submission" date="2018-08" db="EMBL/GenBank/DDBJ databases">
        <title>Genomic Encyclopedia of Type Strains, Phase III (KMG-III): the genomes of soil and plant-associated and newly described type strains.</title>
        <authorList>
            <person name="Whitman W."/>
        </authorList>
    </citation>
    <scope>NUCLEOTIDE SEQUENCE [LARGE SCALE GENOMIC DNA]</scope>
    <source>
        <strain evidence="1 2">CECT 7375</strain>
    </source>
</reference>
<name>A0A3E0D6Z0_9GAMM</name>